<comment type="pathway">
    <text evidence="1 4">Purine metabolism; IMP biosynthesis via de novo pathway; N(2)-formyl-N(1)-(5-phospho-D-ribosyl)glycinamide from N(1)-(5-phospho-D-ribosyl)glycinamide (10-formyl THF route): step 1/1.</text>
</comment>
<feature type="binding site" evidence="4">
    <location>
        <position position="110"/>
    </location>
    <ligand>
        <name>(6R)-10-formyltetrahydrofolate</name>
        <dbReference type="ChEBI" id="CHEBI:195366"/>
    </ligand>
</feature>
<dbReference type="FunFam" id="3.40.50.170:FF:000007">
    <property type="entry name" value="Phosphoribosylglycinamide formyltransferase"/>
    <property type="match status" value="1"/>
</dbReference>
<feature type="binding site" evidence="4">
    <location>
        <begin position="15"/>
        <end position="17"/>
    </location>
    <ligand>
        <name>N(1)-(5-phospho-beta-D-ribosyl)glycinamide</name>
        <dbReference type="ChEBI" id="CHEBI:143788"/>
    </ligand>
</feature>
<sequence>MRRKLPIGVLVSGSGSNLQSIIDSIEQGRLDAEIKVVISNIHDAFALKRAQNHSIPTLVISHENFETREAFDEAIVRALKSNRIELVVMAGFMRIITHVLLDAYPGKIMNIHPALLPSFPGMHAQRQAVDYGAKFSGCTVHFVDSGVDSGPIIIQAVVPVLDDDTEETLSARILKEEHRIYPQAIQYFASGRIRLNNRRVMIAEGQCEMSTALHNPGLSGF</sequence>
<dbReference type="HAMAP" id="MF_01930">
    <property type="entry name" value="PurN"/>
    <property type="match status" value="1"/>
</dbReference>
<comment type="similarity">
    <text evidence="4">Belongs to the GART family.</text>
</comment>
<dbReference type="OrthoDB" id="9806170at2"/>
<dbReference type="GO" id="GO:0005829">
    <property type="term" value="C:cytosol"/>
    <property type="evidence" value="ECO:0007669"/>
    <property type="project" value="TreeGrafter"/>
</dbReference>
<dbReference type="AlphaFoldDB" id="A0A1H7XF63"/>
<evidence type="ECO:0000313" key="6">
    <source>
        <dbReference type="EMBL" id="SEM32410.1"/>
    </source>
</evidence>
<dbReference type="CDD" id="cd08645">
    <property type="entry name" value="FMT_core_GART"/>
    <property type="match status" value="1"/>
</dbReference>
<dbReference type="GO" id="GO:0006189">
    <property type="term" value="P:'de novo' IMP biosynthetic process"/>
    <property type="evidence" value="ECO:0007669"/>
    <property type="project" value="UniProtKB-UniRule"/>
</dbReference>
<dbReference type="InterPro" id="IPR036477">
    <property type="entry name" value="Formyl_transf_N_sf"/>
</dbReference>
<dbReference type="Pfam" id="PF00551">
    <property type="entry name" value="Formyl_trans_N"/>
    <property type="match status" value="1"/>
</dbReference>
<dbReference type="UniPathway" id="UPA00074">
    <property type="reaction ID" value="UER00126"/>
</dbReference>
<protein>
    <recommendedName>
        <fullName evidence="4">Phosphoribosylglycinamide formyltransferase</fullName>
        <ecNumber evidence="4">2.1.2.2</ecNumber>
    </recommendedName>
    <alternativeName>
        <fullName evidence="4">5'-phosphoribosylglycinamide transformylase</fullName>
    </alternativeName>
    <alternativeName>
        <fullName evidence="4">GAR transformylase</fullName>
        <shortName evidence="4">GART</shortName>
    </alternativeName>
</protein>
<keyword evidence="2 4" id="KW-0808">Transferase</keyword>
<keyword evidence="7" id="KW-1185">Reference proteome</keyword>
<evidence type="ECO:0000313" key="7">
    <source>
        <dbReference type="Proteomes" id="UP000198744"/>
    </source>
</evidence>
<evidence type="ECO:0000259" key="5">
    <source>
        <dbReference type="Pfam" id="PF00551"/>
    </source>
</evidence>
<dbReference type="Gene3D" id="3.40.50.170">
    <property type="entry name" value="Formyl transferase, N-terminal domain"/>
    <property type="match status" value="1"/>
</dbReference>
<evidence type="ECO:0000256" key="2">
    <source>
        <dbReference type="ARBA" id="ARBA00022679"/>
    </source>
</evidence>
<dbReference type="InterPro" id="IPR002376">
    <property type="entry name" value="Formyl_transf_N"/>
</dbReference>
<feature type="domain" description="Formyl transferase N-terminal" evidence="5">
    <location>
        <begin position="8"/>
        <end position="185"/>
    </location>
</feature>
<dbReference type="STRING" id="43775.SAMN04489760_11087"/>
<keyword evidence="3 4" id="KW-0658">Purine biosynthesis</keyword>
<name>A0A1H7XF63_9BACT</name>
<dbReference type="Proteomes" id="UP000198744">
    <property type="component" value="Unassembled WGS sequence"/>
</dbReference>
<gene>
    <name evidence="4" type="primary">purN</name>
    <name evidence="6" type="ORF">SAMN04489760_11087</name>
</gene>
<evidence type="ECO:0000256" key="1">
    <source>
        <dbReference type="ARBA" id="ARBA00005054"/>
    </source>
</evidence>
<dbReference type="NCBIfam" id="TIGR00639">
    <property type="entry name" value="PurN"/>
    <property type="match status" value="1"/>
</dbReference>
<dbReference type="PANTHER" id="PTHR43369:SF2">
    <property type="entry name" value="PHOSPHORIBOSYLGLYCINAMIDE FORMYLTRANSFERASE"/>
    <property type="match status" value="1"/>
</dbReference>
<feature type="binding site" evidence="4">
    <location>
        <position position="68"/>
    </location>
    <ligand>
        <name>(6R)-10-formyltetrahydrofolate</name>
        <dbReference type="ChEBI" id="CHEBI:195366"/>
    </ligand>
</feature>
<feature type="active site" description="Proton donor" evidence="4">
    <location>
        <position position="112"/>
    </location>
</feature>
<feature type="binding site" evidence="4">
    <location>
        <begin position="93"/>
        <end position="96"/>
    </location>
    <ligand>
        <name>(6R)-10-formyltetrahydrofolate</name>
        <dbReference type="ChEBI" id="CHEBI:195366"/>
    </ligand>
</feature>
<dbReference type="EC" id="2.1.2.2" evidence="4"/>
<dbReference type="GO" id="GO:0004644">
    <property type="term" value="F:phosphoribosylglycinamide formyltransferase activity"/>
    <property type="evidence" value="ECO:0007669"/>
    <property type="project" value="UniProtKB-UniRule"/>
</dbReference>
<dbReference type="PANTHER" id="PTHR43369">
    <property type="entry name" value="PHOSPHORIBOSYLGLYCINAMIDE FORMYLTRANSFERASE"/>
    <property type="match status" value="1"/>
</dbReference>
<comment type="function">
    <text evidence="4">Catalyzes the transfer of a formyl group from 10-formyltetrahydrofolate to 5-phospho-ribosyl-glycinamide (GAR), producing 5-phospho-ribosyl-N-formylglycinamide (FGAR) and tetrahydrofolate.</text>
</comment>
<organism evidence="6 7">
    <name type="scientific">Syntrophus gentianae</name>
    <dbReference type="NCBI Taxonomy" id="43775"/>
    <lineage>
        <taxon>Bacteria</taxon>
        <taxon>Pseudomonadati</taxon>
        <taxon>Thermodesulfobacteriota</taxon>
        <taxon>Syntrophia</taxon>
        <taxon>Syntrophales</taxon>
        <taxon>Syntrophaceae</taxon>
        <taxon>Syntrophus</taxon>
    </lineage>
</organism>
<comment type="catalytic activity">
    <reaction evidence="4">
        <text>N(1)-(5-phospho-beta-D-ribosyl)glycinamide + (6R)-10-formyltetrahydrofolate = N(2)-formyl-N(1)-(5-phospho-beta-D-ribosyl)glycinamide + (6S)-5,6,7,8-tetrahydrofolate + H(+)</text>
        <dbReference type="Rhea" id="RHEA:15053"/>
        <dbReference type="ChEBI" id="CHEBI:15378"/>
        <dbReference type="ChEBI" id="CHEBI:57453"/>
        <dbReference type="ChEBI" id="CHEBI:143788"/>
        <dbReference type="ChEBI" id="CHEBI:147286"/>
        <dbReference type="ChEBI" id="CHEBI:195366"/>
        <dbReference type="EC" id="2.1.2.2"/>
    </reaction>
</comment>
<accession>A0A1H7XF63</accession>
<feature type="site" description="Raises pKa of active site His" evidence="4">
    <location>
        <position position="148"/>
    </location>
</feature>
<dbReference type="SUPFAM" id="SSF53328">
    <property type="entry name" value="Formyltransferase"/>
    <property type="match status" value="1"/>
</dbReference>
<evidence type="ECO:0000256" key="4">
    <source>
        <dbReference type="HAMAP-Rule" id="MF_01930"/>
    </source>
</evidence>
<dbReference type="RefSeq" id="WP_093883316.1">
    <property type="nucleotide sequence ID" value="NZ_FOBS01000010.1"/>
</dbReference>
<dbReference type="InterPro" id="IPR004607">
    <property type="entry name" value="GART"/>
</dbReference>
<proteinExistence type="inferred from homology"/>
<reference evidence="6 7" key="1">
    <citation type="submission" date="2016-10" db="EMBL/GenBank/DDBJ databases">
        <authorList>
            <person name="de Groot N.N."/>
        </authorList>
    </citation>
    <scope>NUCLEOTIDE SEQUENCE [LARGE SCALE GENOMIC DNA]</scope>
    <source>
        <strain evidence="6 7">DSM 8423</strain>
    </source>
</reference>
<dbReference type="EMBL" id="FOBS01000010">
    <property type="protein sequence ID" value="SEM32410.1"/>
    <property type="molecule type" value="Genomic_DNA"/>
</dbReference>
<evidence type="ECO:0000256" key="3">
    <source>
        <dbReference type="ARBA" id="ARBA00022755"/>
    </source>
</evidence>